<gene>
    <name evidence="1" type="ORF">CN689_25265</name>
</gene>
<sequence>MKFDHRFNGGAITFSSPTYTSQTSKTAVMFKSMSEGIFEVTGHVIVKSSTYATVSILPQLYQVKSPDFSFTKTSEDEFNATLIKMKSGQELTILI</sequence>
<protein>
    <submittedName>
        <fullName evidence="1">Uncharacterized protein</fullName>
    </submittedName>
</protein>
<reference evidence="1 2" key="1">
    <citation type="submission" date="2017-09" db="EMBL/GenBank/DDBJ databases">
        <title>Large-scale bioinformatics analysis of Bacillus genomes uncovers conserved roles of natural products in bacterial physiology.</title>
        <authorList>
            <consortium name="Agbiome Team Llc"/>
            <person name="Bleich R.M."/>
            <person name="Kirk G.J."/>
            <person name="Santa Maria K.C."/>
            <person name="Allen S.E."/>
            <person name="Farag S."/>
            <person name="Shank E.A."/>
            <person name="Bowers A."/>
        </authorList>
    </citation>
    <scope>NUCLEOTIDE SEQUENCE [LARGE SCALE GENOMIC DNA]</scope>
    <source>
        <strain evidence="1 2">AFS003229</strain>
    </source>
</reference>
<comment type="caution">
    <text evidence="1">The sequence shown here is derived from an EMBL/GenBank/DDBJ whole genome shotgun (WGS) entry which is preliminary data.</text>
</comment>
<evidence type="ECO:0000313" key="1">
    <source>
        <dbReference type="EMBL" id="PEJ25960.1"/>
    </source>
</evidence>
<proteinExistence type="predicted"/>
<dbReference type="Proteomes" id="UP000220106">
    <property type="component" value="Unassembled WGS sequence"/>
</dbReference>
<accession>A0AAX0RZ15</accession>
<dbReference type="RefSeq" id="WP_098177841.1">
    <property type="nucleotide sequence ID" value="NZ_NUEQ01000112.1"/>
</dbReference>
<dbReference type="AlphaFoldDB" id="A0AAX0RZ15"/>
<name>A0AAX0RZ15_9BACI</name>
<dbReference type="EMBL" id="NUEQ01000112">
    <property type="protein sequence ID" value="PEJ25960.1"/>
    <property type="molecule type" value="Genomic_DNA"/>
</dbReference>
<evidence type="ECO:0000313" key="2">
    <source>
        <dbReference type="Proteomes" id="UP000220106"/>
    </source>
</evidence>
<organism evidence="1 2">
    <name type="scientific">Peribacillus butanolivorans</name>
    <dbReference type="NCBI Taxonomy" id="421767"/>
    <lineage>
        <taxon>Bacteria</taxon>
        <taxon>Bacillati</taxon>
        <taxon>Bacillota</taxon>
        <taxon>Bacilli</taxon>
        <taxon>Bacillales</taxon>
        <taxon>Bacillaceae</taxon>
        <taxon>Peribacillus</taxon>
    </lineage>
</organism>